<dbReference type="SUPFAM" id="SSF50978">
    <property type="entry name" value="WD40 repeat-like"/>
    <property type="match status" value="1"/>
</dbReference>
<dbReference type="InterPro" id="IPR037590">
    <property type="entry name" value="WDR24"/>
</dbReference>
<accession>N1PWY0</accession>
<dbReference type="InterPro" id="IPR015943">
    <property type="entry name" value="WD40/YVTN_repeat-like_dom_sf"/>
</dbReference>
<evidence type="ECO:0000256" key="7">
    <source>
        <dbReference type="SAM" id="MobiDB-lite"/>
    </source>
</evidence>
<dbReference type="HOGENOM" id="CLU_002874_0_0_1"/>
<name>N1PWY0_DOTSN</name>
<evidence type="ECO:0000256" key="3">
    <source>
        <dbReference type="ARBA" id="ARBA00022737"/>
    </source>
</evidence>
<reference evidence="8 9" key="2">
    <citation type="journal article" date="2012" name="PLoS Pathog.">
        <title>Diverse lifestyles and strategies of plant pathogenesis encoded in the genomes of eighteen Dothideomycetes fungi.</title>
        <authorList>
            <person name="Ohm R.A."/>
            <person name="Feau N."/>
            <person name="Henrissat B."/>
            <person name="Schoch C.L."/>
            <person name="Horwitz B.A."/>
            <person name="Barry K.W."/>
            <person name="Condon B.J."/>
            <person name="Copeland A.C."/>
            <person name="Dhillon B."/>
            <person name="Glaser F."/>
            <person name="Hesse C.N."/>
            <person name="Kosti I."/>
            <person name="LaButti K."/>
            <person name="Lindquist E.A."/>
            <person name="Lucas S."/>
            <person name="Salamov A.A."/>
            <person name="Bradshaw R.E."/>
            <person name="Ciuffetti L."/>
            <person name="Hamelin R.C."/>
            <person name="Kema G.H.J."/>
            <person name="Lawrence C."/>
            <person name="Scott J.A."/>
            <person name="Spatafora J.W."/>
            <person name="Turgeon B.G."/>
            <person name="de Wit P.J.G.M."/>
            <person name="Zhong S."/>
            <person name="Goodwin S.B."/>
            <person name="Grigoriev I.V."/>
        </authorList>
    </citation>
    <scope>NUCLEOTIDE SEQUENCE [LARGE SCALE GENOMIC DNA]</scope>
    <source>
        <strain evidence="9">NZE10 / CBS 128990</strain>
    </source>
</reference>
<dbReference type="GO" id="GO:0016239">
    <property type="term" value="P:positive regulation of macroautophagy"/>
    <property type="evidence" value="ECO:0007669"/>
    <property type="project" value="TreeGrafter"/>
</dbReference>
<dbReference type="EMBL" id="KB446537">
    <property type="protein sequence ID" value="EME46915.1"/>
    <property type="molecule type" value="Genomic_DNA"/>
</dbReference>
<dbReference type="GO" id="GO:0005829">
    <property type="term" value="C:cytosol"/>
    <property type="evidence" value="ECO:0007669"/>
    <property type="project" value="TreeGrafter"/>
</dbReference>
<protein>
    <submittedName>
        <fullName evidence="8">WD40-repeat-containing protein</fullName>
    </submittedName>
</protein>
<feature type="compositionally biased region" description="Pro residues" evidence="7">
    <location>
        <begin position="17"/>
        <end position="28"/>
    </location>
</feature>
<dbReference type="Pfam" id="PF00400">
    <property type="entry name" value="WD40"/>
    <property type="match status" value="2"/>
</dbReference>
<keyword evidence="3" id="KW-0677">Repeat</keyword>
<feature type="region of interest" description="Disordered" evidence="7">
    <location>
        <begin position="1"/>
        <end position="58"/>
    </location>
</feature>
<dbReference type="PROSITE" id="PS50082">
    <property type="entry name" value="WD_REPEATS_2"/>
    <property type="match status" value="3"/>
</dbReference>
<dbReference type="InterPro" id="IPR036322">
    <property type="entry name" value="WD40_repeat_dom_sf"/>
</dbReference>
<keyword evidence="9" id="KW-1185">Reference proteome</keyword>
<dbReference type="GO" id="GO:0061700">
    <property type="term" value="C:GATOR2 complex"/>
    <property type="evidence" value="ECO:0007669"/>
    <property type="project" value="TreeGrafter"/>
</dbReference>
<evidence type="ECO:0000256" key="2">
    <source>
        <dbReference type="ARBA" id="ARBA00022723"/>
    </source>
</evidence>
<keyword evidence="2" id="KW-0479">Metal-binding</keyword>
<evidence type="ECO:0000313" key="9">
    <source>
        <dbReference type="Proteomes" id="UP000016933"/>
    </source>
</evidence>
<feature type="compositionally biased region" description="Polar residues" evidence="7">
    <location>
        <begin position="451"/>
        <end position="472"/>
    </location>
</feature>
<keyword evidence="4" id="KW-0863">Zinc-finger</keyword>
<proteinExistence type="predicted"/>
<evidence type="ECO:0000313" key="8">
    <source>
        <dbReference type="EMBL" id="EME46915.1"/>
    </source>
</evidence>
<evidence type="ECO:0000256" key="6">
    <source>
        <dbReference type="PROSITE-ProRule" id="PRU00221"/>
    </source>
</evidence>
<dbReference type="OrthoDB" id="60955at2759"/>
<feature type="region of interest" description="Disordered" evidence="7">
    <location>
        <begin position="442"/>
        <end position="472"/>
    </location>
</feature>
<feature type="repeat" description="WD" evidence="6">
    <location>
        <begin position="185"/>
        <end position="227"/>
    </location>
</feature>
<dbReference type="eggNOG" id="KOG0269">
    <property type="taxonomic scope" value="Eukaryota"/>
</dbReference>
<dbReference type="GO" id="GO:0008270">
    <property type="term" value="F:zinc ion binding"/>
    <property type="evidence" value="ECO:0007669"/>
    <property type="project" value="UniProtKB-KW"/>
</dbReference>
<feature type="compositionally biased region" description="Polar residues" evidence="7">
    <location>
        <begin position="987"/>
        <end position="1005"/>
    </location>
</feature>
<evidence type="ECO:0000256" key="1">
    <source>
        <dbReference type="ARBA" id="ARBA00022574"/>
    </source>
</evidence>
<dbReference type="PANTHER" id="PTHR46200:SF1">
    <property type="entry name" value="GATOR COMPLEX PROTEIN WDR24"/>
    <property type="match status" value="1"/>
</dbReference>
<dbReference type="InterPro" id="IPR001680">
    <property type="entry name" value="WD40_rpt"/>
</dbReference>
<dbReference type="SMART" id="SM00320">
    <property type="entry name" value="WD40"/>
    <property type="match status" value="4"/>
</dbReference>
<dbReference type="GO" id="GO:0005774">
    <property type="term" value="C:vacuolar membrane"/>
    <property type="evidence" value="ECO:0007669"/>
    <property type="project" value="TreeGrafter"/>
</dbReference>
<dbReference type="Proteomes" id="UP000016933">
    <property type="component" value="Unassembled WGS sequence"/>
</dbReference>
<dbReference type="PANTHER" id="PTHR46200">
    <property type="entry name" value="GATOR COMPLEX PROTEIN WDR24"/>
    <property type="match status" value="1"/>
</dbReference>
<reference evidence="9" key="1">
    <citation type="journal article" date="2012" name="PLoS Genet.">
        <title>The genomes of the fungal plant pathogens Cladosporium fulvum and Dothistroma septosporum reveal adaptation to different hosts and lifestyles but also signatures of common ancestry.</title>
        <authorList>
            <person name="de Wit P.J.G.M."/>
            <person name="van der Burgt A."/>
            <person name="Oekmen B."/>
            <person name="Stergiopoulos I."/>
            <person name="Abd-Elsalam K.A."/>
            <person name="Aerts A.L."/>
            <person name="Bahkali A.H."/>
            <person name="Beenen H.G."/>
            <person name="Chettri P."/>
            <person name="Cox M.P."/>
            <person name="Datema E."/>
            <person name="de Vries R.P."/>
            <person name="Dhillon B."/>
            <person name="Ganley A.R."/>
            <person name="Griffiths S.A."/>
            <person name="Guo Y."/>
            <person name="Hamelin R.C."/>
            <person name="Henrissat B."/>
            <person name="Kabir M.S."/>
            <person name="Jashni M.K."/>
            <person name="Kema G."/>
            <person name="Klaubauf S."/>
            <person name="Lapidus A."/>
            <person name="Levasseur A."/>
            <person name="Lindquist E."/>
            <person name="Mehrabi R."/>
            <person name="Ohm R.A."/>
            <person name="Owen T.J."/>
            <person name="Salamov A."/>
            <person name="Schwelm A."/>
            <person name="Schijlen E."/>
            <person name="Sun H."/>
            <person name="van den Burg H.A."/>
            <person name="van Ham R.C.H.J."/>
            <person name="Zhang S."/>
            <person name="Goodwin S.B."/>
            <person name="Grigoriev I.V."/>
            <person name="Collemare J."/>
            <person name="Bradshaw R.E."/>
        </authorList>
    </citation>
    <scope>NUCLEOTIDE SEQUENCE [LARGE SCALE GENOMIC DNA]</scope>
    <source>
        <strain evidence="9">NZE10 / CBS 128990</strain>
    </source>
</reference>
<dbReference type="STRING" id="675120.N1PWY0"/>
<dbReference type="OMA" id="QTWRIVK"/>
<organism evidence="8 9">
    <name type="scientific">Dothistroma septosporum (strain NZE10 / CBS 128990)</name>
    <name type="common">Red band needle blight fungus</name>
    <name type="synonym">Mycosphaerella pini</name>
    <dbReference type="NCBI Taxonomy" id="675120"/>
    <lineage>
        <taxon>Eukaryota</taxon>
        <taxon>Fungi</taxon>
        <taxon>Dikarya</taxon>
        <taxon>Ascomycota</taxon>
        <taxon>Pezizomycotina</taxon>
        <taxon>Dothideomycetes</taxon>
        <taxon>Dothideomycetidae</taxon>
        <taxon>Mycosphaerellales</taxon>
        <taxon>Mycosphaerellaceae</taxon>
        <taxon>Dothistroma</taxon>
    </lineage>
</organism>
<dbReference type="PROSITE" id="PS00678">
    <property type="entry name" value="WD_REPEATS_1"/>
    <property type="match status" value="1"/>
</dbReference>
<dbReference type="PROSITE" id="PS50294">
    <property type="entry name" value="WD_REPEATS_REGION"/>
    <property type="match status" value="2"/>
</dbReference>
<dbReference type="GO" id="GO:1904263">
    <property type="term" value="P:positive regulation of TORC1 signaling"/>
    <property type="evidence" value="ECO:0007669"/>
    <property type="project" value="TreeGrafter"/>
</dbReference>
<feature type="compositionally biased region" description="Polar residues" evidence="7">
    <location>
        <begin position="863"/>
        <end position="877"/>
    </location>
</feature>
<evidence type="ECO:0000256" key="5">
    <source>
        <dbReference type="ARBA" id="ARBA00022833"/>
    </source>
</evidence>
<feature type="repeat" description="WD" evidence="6">
    <location>
        <begin position="279"/>
        <end position="320"/>
    </location>
</feature>
<feature type="repeat" description="WD" evidence="6">
    <location>
        <begin position="235"/>
        <end position="277"/>
    </location>
</feature>
<feature type="region of interest" description="Disordered" evidence="7">
    <location>
        <begin position="858"/>
        <end position="896"/>
    </location>
</feature>
<keyword evidence="1 6" id="KW-0853">WD repeat</keyword>
<feature type="region of interest" description="Disordered" evidence="7">
    <location>
        <begin position="963"/>
        <end position="1020"/>
    </location>
</feature>
<gene>
    <name evidence="8" type="primary">wdp1</name>
    <name evidence="8" type="ORF">DOTSEDRAFT_52246</name>
</gene>
<keyword evidence="5" id="KW-0862">Zinc</keyword>
<sequence length="1293" mass="142702">MSQDKKRNNAGQATTIPRPPPLPAPRPLPLQQRARDAASRFLGFPSRPPSPQSLPDDERFTRNSIQTRSSSIGATQDATTTHRTGLEIKTISINERGSHAIIAGKAIFKTVKVEDGHCAEDFNLRTAIRSTPTQASGQPRQVYEIDIADVAWAKGDTGDFVAAATSSGKIIVYDLGHAGLQAAQLHEHYRQVHNVTFNPHRGSLLLSGSQDGTVRLWDIRDCRSQASAVHSKRKFSGQSDGVRDVKWSPTEGFDFAFGTDHGDVQRWDMRNLKAAKVRIPAHGLSVNTVDWHPDGKHIMSASSDKTVRVFDVSSSRPKKASWEIKTAHPVMLARWRPACQSIMPHDNGAQQCTQIVTAYDREHPMMHVWDFRRPLLPFRELQPYQKEAPTDMLWHSQDLLWTVGREGIFLQSDIQHTPKVIERCNVQAVDISARGEMTLVAQRRRHRRKPTPQQIASLHAKPTSSSLGTSPDSAILSRSWADDSLDHSFLSVLPFKRQGRSSSGSRTHGAHVSSTQNHNLSATIKLDDILFNRKSFRPQQVSCRGELPSHNSSRALEYFAERYKMARNTIGLLRTGSRAQEHWPTDEQVSISRPLGTTRDLNPALHAAQQAPRIVPISAFDAMAIQADMDLKDSVREVFEDNEAYAQQIGFHSSAQTWNVVRHCVDEHLRDAIRYKKERLALHAPSPPTDQSGPSTSIETLAKRLAVQHQKSPAHSPGTIRPASTLAQHLAVPESTSNVPTPLARPSVSGEMTSSPGDNLPDPDKGEKIALPPSVASVATTQSIAPADDEQVKSSGRRLTLENLEDLQKLQLKDTAVQRWSIHPKYPLSLDPVDEHGVRIPPSRLEKHDSGESFQFLEESAGSRESSFPASLDSRGSPTLHMVSAHPSRAKRAELPTPYPESVQEDELASAAQSMFFAGSGTLADSIVITKENSGNTSMDTSDEDLKQVEHTSINDFAFRDKKSVSQKKHAALQTAQQIEGDGPSNMDDQPTSQLPLAQPTSQFPLATPPHASDHDTNSGQAVDDIAAWTTRNVSPADSVVGNDPYQKDLEEEKPWTLIEMLDQFVTHYTVSQPYPQMAAALVLLVGPLLPRTHALPMSEIQATVSHYVETYLALGWDAAELSRLIKQCYEQPLLAGLRPLHVEQILTTYHEQLLQHGMWREAASLRDVCYPAYPAVWEDFIKDNGVHIKQDGEARCAICWEHTSPWAAKGGLGLFSACLLCGHSGHMECCRAWYAGEDGQGCPTEGCLCDCIAGSWRDEKGGVLEAQKGFVKEDSFTARESSAVEGARKALN</sequence>
<dbReference type="Gene3D" id="2.130.10.10">
    <property type="entry name" value="YVTN repeat-like/Quinoprotein amine dehydrogenase"/>
    <property type="match status" value="1"/>
</dbReference>
<evidence type="ECO:0000256" key="4">
    <source>
        <dbReference type="ARBA" id="ARBA00022771"/>
    </source>
</evidence>
<dbReference type="InterPro" id="IPR019775">
    <property type="entry name" value="WD40_repeat_CS"/>
</dbReference>
<feature type="region of interest" description="Disordered" evidence="7">
    <location>
        <begin position="732"/>
        <end position="770"/>
    </location>
</feature>